<accession>A0A549SV25</accession>
<dbReference type="InterPro" id="IPR036291">
    <property type="entry name" value="NAD(P)-bd_dom_sf"/>
</dbReference>
<reference evidence="3 4" key="1">
    <citation type="submission" date="2019-07" db="EMBL/GenBank/DDBJ databases">
        <title>Ln-dependent methylotrophs.</title>
        <authorList>
            <person name="Tani A."/>
        </authorList>
    </citation>
    <scope>NUCLEOTIDE SEQUENCE [LARGE SCALE GENOMIC DNA]</scope>
    <source>
        <strain evidence="3 4">SM12</strain>
    </source>
</reference>
<feature type="domain" description="NAD-dependent epimerase/dehydratase" evidence="2">
    <location>
        <begin position="2"/>
        <end position="218"/>
    </location>
</feature>
<dbReference type="EMBL" id="VJMG01000078">
    <property type="protein sequence ID" value="TRL33486.1"/>
    <property type="molecule type" value="Genomic_DNA"/>
</dbReference>
<dbReference type="InterPro" id="IPR001509">
    <property type="entry name" value="Epimerase_deHydtase"/>
</dbReference>
<dbReference type="AlphaFoldDB" id="A0A549SV25"/>
<dbReference type="InterPro" id="IPR050177">
    <property type="entry name" value="Lipid_A_modif_metabolic_enz"/>
</dbReference>
<dbReference type="Gene3D" id="3.40.50.720">
    <property type="entry name" value="NAD(P)-binding Rossmann-like Domain"/>
    <property type="match status" value="1"/>
</dbReference>
<keyword evidence="4" id="KW-1185">Reference proteome</keyword>
<evidence type="ECO:0000259" key="2">
    <source>
        <dbReference type="Pfam" id="PF01370"/>
    </source>
</evidence>
<evidence type="ECO:0000313" key="4">
    <source>
        <dbReference type="Proteomes" id="UP000316801"/>
    </source>
</evidence>
<organism evidence="3 4">
    <name type="scientific">Rhizobium straminoryzae</name>
    <dbReference type="NCBI Taxonomy" id="1387186"/>
    <lineage>
        <taxon>Bacteria</taxon>
        <taxon>Pseudomonadati</taxon>
        <taxon>Pseudomonadota</taxon>
        <taxon>Alphaproteobacteria</taxon>
        <taxon>Hyphomicrobiales</taxon>
        <taxon>Rhizobiaceae</taxon>
        <taxon>Rhizobium/Agrobacterium group</taxon>
        <taxon>Rhizobium</taxon>
    </lineage>
</organism>
<dbReference type="PANTHER" id="PTHR43245:SF58">
    <property type="entry name" value="BLL5923 PROTEIN"/>
    <property type="match status" value="1"/>
</dbReference>
<comment type="caution">
    <text evidence="3">The sequence shown here is derived from an EMBL/GenBank/DDBJ whole genome shotgun (WGS) entry which is preliminary data.</text>
</comment>
<dbReference type="Proteomes" id="UP000316801">
    <property type="component" value="Unassembled WGS sequence"/>
</dbReference>
<dbReference type="SUPFAM" id="SSF51735">
    <property type="entry name" value="NAD(P)-binding Rossmann-fold domains"/>
    <property type="match status" value="1"/>
</dbReference>
<evidence type="ECO:0000256" key="1">
    <source>
        <dbReference type="SAM" id="MobiDB-lite"/>
    </source>
</evidence>
<feature type="region of interest" description="Disordered" evidence="1">
    <location>
        <begin position="115"/>
        <end position="135"/>
    </location>
</feature>
<sequence>MILVTGATGFVGGHLCRILRERQMDFRAASRRSAPGCITTGPLSAGTDWGPALAGVDTVIHLAGRAHVLRETAADAEAAFRAVNVEGTLALAHQAAHAGIRRFVFLSSIKVNGEHTEPGRPFTPTDPPAPQDAYGRSKADAEAALVALAAQSGMELTVVRPPLVYGAGVGANFSLLMRWAGSGLPCPFGALDNRRSLVYVETLCDLLVRAAGHPAAAGEILMVSDDEDVSTRELFARLATLQGRRALALPVPVSLLRTIATLAGKRSMSDRLLSSLQVDIGQTKARLDWLPPYSLATGLQRTVTHARTPR</sequence>
<dbReference type="PANTHER" id="PTHR43245">
    <property type="entry name" value="BIFUNCTIONAL POLYMYXIN RESISTANCE PROTEIN ARNA"/>
    <property type="match status" value="1"/>
</dbReference>
<gene>
    <name evidence="3" type="ORF">FNA46_22910</name>
</gene>
<name>A0A549SV25_9HYPH</name>
<dbReference type="Pfam" id="PF01370">
    <property type="entry name" value="Epimerase"/>
    <property type="match status" value="1"/>
</dbReference>
<protein>
    <submittedName>
        <fullName evidence="3">NAD-dependent epimerase/dehydratase family protein</fullName>
    </submittedName>
</protein>
<proteinExistence type="predicted"/>
<dbReference type="RefSeq" id="WP_143127535.1">
    <property type="nucleotide sequence ID" value="NZ_VJMG01000078.1"/>
</dbReference>
<evidence type="ECO:0000313" key="3">
    <source>
        <dbReference type="EMBL" id="TRL33486.1"/>
    </source>
</evidence>